<reference evidence="2" key="1">
    <citation type="submission" date="2012-05" db="EMBL/GenBank/DDBJ databases">
        <authorList>
            <person name="Krishnakumar V."/>
            <person name="Cheung F."/>
            <person name="Xiao Y."/>
            <person name="Chan A."/>
            <person name="Moskal W.A."/>
            <person name="Town C.D."/>
        </authorList>
    </citation>
    <scope>NUCLEOTIDE SEQUENCE</scope>
</reference>
<evidence type="ECO:0000313" key="2">
    <source>
        <dbReference type="EMBL" id="AFK37073.1"/>
    </source>
</evidence>
<dbReference type="RefSeq" id="XP_057447369.1">
    <property type="nucleotide sequence ID" value="XM_057591386.1"/>
</dbReference>
<dbReference type="GeneID" id="130739147"/>
<protein>
    <submittedName>
        <fullName evidence="2">Uncharacterized protein</fullName>
    </submittedName>
</protein>
<evidence type="ECO:0000256" key="1">
    <source>
        <dbReference type="SAM" id="MobiDB-lite"/>
    </source>
</evidence>
<dbReference type="AlphaFoldDB" id="I3S9Y1"/>
<dbReference type="OrthoDB" id="775892at2759"/>
<feature type="compositionally biased region" description="Basic residues" evidence="1">
    <location>
        <begin position="86"/>
        <end position="108"/>
    </location>
</feature>
<organism evidence="2">
    <name type="scientific">Lotus japonicus</name>
    <name type="common">Lotus corniculatus var. japonicus</name>
    <dbReference type="NCBI Taxonomy" id="34305"/>
    <lineage>
        <taxon>Eukaryota</taxon>
        <taxon>Viridiplantae</taxon>
        <taxon>Streptophyta</taxon>
        <taxon>Embryophyta</taxon>
        <taxon>Tracheophyta</taxon>
        <taxon>Spermatophyta</taxon>
        <taxon>Magnoliopsida</taxon>
        <taxon>eudicotyledons</taxon>
        <taxon>Gunneridae</taxon>
        <taxon>Pentapetalae</taxon>
        <taxon>rosids</taxon>
        <taxon>fabids</taxon>
        <taxon>Fabales</taxon>
        <taxon>Fabaceae</taxon>
        <taxon>Papilionoideae</taxon>
        <taxon>50 kb inversion clade</taxon>
        <taxon>NPAAA clade</taxon>
        <taxon>Hologalegina</taxon>
        <taxon>robinioid clade</taxon>
        <taxon>Loteae</taxon>
        <taxon>Lotus</taxon>
    </lineage>
</organism>
<dbReference type="OMA" id="KTQDANR"/>
<sequence length="125" mass="14037">MAKFNVVQKARRAAAAEKKRKIHGDPTTGKLKVRTQPQSLSGKRKRKLFNYWRREQKEALQNGVVTMEDVQMAVAEGATKDAPKSSGKKFHLKKKSSFKLKRKGKKDKRKSDAPAADISANAMVE</sequence>
<dbReference type="PANTHER" id="PTHR36709:SF1">
    <property type="entry name" value="OS02G0604100 PROTEIN"/>
    <property type="match status" value="1"/>
</dbReference>
<feature type="region of interest" description="Disordered" evidence="1">
    <location>
        <begin position="1"/>
        <end position="44"/>
    </location>
</feature>
<feature type="region of interest" description="Disordered" evidence="1">
    <location>
        <begin position="77"/>
        <end position="125"/>
    </location>
</feature>
<proteinExistence type="evidence at transcript level"/>
<dbReference type="KEGG" id="lja:130739147"/>
<name>I3S9Y1_LOTJA</name>
<dbReference type="EMBL" id="BT137278">
    <property type="protein sequence ID" value="AFK37073.1"/>
    <property type="molecule type" value="mRNA"/>
</dbReference>
<accession>I3S9Y1</accession>
<dbReference type="PANTHER" id="PTHR36709">
    <property type="entry name" value="OS02G0604100 PROTEIN"/>
    <property type="match status" value="1"/>
</dbReference>